<protein>
    <recommendedName>
        <fullName evidence="3">NAD-dependent epimerase/dehydratase domain-containing protein</fullName>
    </recommendedName>
</protein>
<proteinExistence type="predicted"/>
<sequence length="281" mass="31460">MVPQSNDTFSVRQAGAYRNLPTYPSVSGLTAIVPGATGISGWNTIRALLDAPTRWTKIYAMFRSPPSKALTDLLSREQHAEDIAKALAPVRESDPYVFFYAYMQPKTGAHEAVWSNVEKLEELNSRLLASFLQALELAKIAPKRLARAPQPCVESDPQPRHLGSNFYYPQEDSLTDYCKRHLQTSWNMIRPFGVIGSAIKAQMSGRYLFCVYAAVQTHKNEPLYVPGDFTTWQGPTPMSTARLTGYLSEWAVRHDACENQAYNSIDSNSMTNGRFLAELAR</sequence>
<name>A0A7U2NPV5_PHANO</name>
<reference evidence="2" key="1">
    <citation type="journal article" date="2021" name="BMC Genomics">
        <title>Chromosome-level genome assembly and manually-curated proteome of model necrotroph Parastagonospora nodorum Sn15 reveals a genome-wide trove of candidate effector homologs, and redundancy of virulence-related functions within an accessory chromosome.</title>
        <authorList>
            <person name="Bertazzoni S."/>
            <person name="Jones D.A.B."/>
            <person name="Phan H.T."/>
            <person name="Tan K.-C."/>
            <person name="Hane J.K."/>
        </authorList>
    </citation>
    <scope>NUCLEOTIDE SEQUENCE [LARGE SCALE GENOMIC DNA]</scope>
    <source>
        <strain evidence="2">SN15 / ATCC MYA-4574 / FGSC 10173)</strain>
    </source>
</reference>
<keyword evidence="2" id="KW-1185">Reference proteome</keyword>
<dbReference type="OrthoDB" id="1731983at2759"/>
<dbReference type="Gene3D" id="3.40.50.720">
    <property type="entry name" value="NAD(P)-binding Rossmann-like Domain"/>
    <property type="match status" value="1"/>
</dbReference>
<evidence type="ECO:0008006" key="3">
    <source>
        <dbReference type="Google" id="ProtNLM"/>
    </source>
</evidence>
<evidence type="ECO:0000313" key="1">
    <source>
        <dbReference type="EMBL" id="QRD06061.1"/>
    </source>
</evidence>
<dbReference type="SUPFAM" id="SSF51735">
    <property type="entry name" value="NAD(P)-binding Rossmann-fold domains"/>
    <property type="match status" value="1"/>
</dbReference>
<evidence type="ECO:0000313" key="2">
    <source>
        <dbReference type="Proteomes" id="UP000663193"/>
    </source>
</evidence>
<accession>A0A7U2NPV5</accession>
<dbReference type="InterPro" id="IPR036291">
    <property type="entry name" value="NAD(P)-bd_dom_sf"/>
</dbReference>
<dbReference type="VEuPathDB" id="FungiDB:JI435_146230"/>
<dbReference type="AlphaFoldDB" id="A0A7U2NPV5"/>
<dbReference type="Proteomes" id="UP000663193">
    <property type="component" value="Chromosome 20"/>
</dbReference>
<organism evidence="1 2">
    <name type="scientific">Phaeosphaeria nodorum (strain SN15 / ATCC MYA-4574 / FGSC 10173)</name>
    <name type="common">Glume blotch fungus</name>
    <name type="synonym">Parastagonospora nodorum</name>
    <dbReference type="NCBI Taxonomy" id="321614"/>
    <lineage>
        <taxon>Eukaryota</taxon>
        <taxon>Fungi</taxon>
        <taxon>Dikarya</taxon>
        <taxon>Ascomycota</taxon>
        <taxon>Pezizomycotina</taxon>
        <taxon>Dothideomycetes</taxon>
        <taxon>Pleosporomycetidae</taxon>
        <taxon>Pleosporales</taxon>
        <taxon>Pleosporineae</taxon>
        <taxon>Phaeosphaeriaceae</taxon>
        <taxon>Parastagonospora</taxon>
    </lineage>
</organism>
<dbReference type="PANTHER" id="PTHR32487">
    <property type="entry name" value="3-OXO-DELTA(4,5)-STEROID 5-BETA-REDUCTASE"/>
    <property type="match status" value="1"/>
</dbReference>
<dbReference type="RefSeq" id="XP_001804805.1">
    <property type="nucleotide sequence ID" value="XM_001804753.1"/>
</dbReference>
<gene>
    <name evidence="1" type="ORF">JI435_146230</name>
</gene>
<dbReference type="EMBL" id="CP069042">
    <property type="protein sequence ID" value="QRD06061.1"/>
    <property type="molecule type" value="Genomic_DNA"/>
</dbReference>
<dbReference type="OMA" id="FNELARW"/>
<dbReference type="PANTHER" id="PTHR32487:SF29">
    <property type="entry name" value="NAD-DEPENDENT EPIMERASE_DEHYDRATASE DOMAIN-CONTAINING PROTEIN"/>
    <property type="match status" value="1"/>
</dbReference>
<dbReference type="KEGG" id="pno:SNOG_14623"/>